<organism evidence="2 3">
    <name type="scientific">Smittium mucronatum</name>
    <dbReference type="NCBI Taxonomy" id="133383"/>
    <lineage>
        <taxon>Eukaryota</taxon>
        <taxon>Fungi</taxon>
        <taxon>Fungi incertae sedis</taxon>
        <taxon>Zoopagomycota</taxon>
        <taxon>Kickxellomycotina</taxon>
        <taxon>Harpellomycetes</taxon>
        <taxon>Harpellales</taxon>
        <taxon>Legeriomycetaceae</taxon>
        <taxon>Smittium</taxon>
    </lineage>
</organism>
<feature type="region of interest" description="Disordered" evidence="1">
    <location>
        <begin position="1"/>
        <end position="60"/>
    </location>
</feature>
<protein>
    <submittedName>
        <fullName evidence="2">Uncharacterized protein</fullName>
    </submittedName>
</protein>
<comment type="caution">
    <text evidence="2">The sequence shown here is derived from an EMBL/GenBank/DDBJ whole genome shotgun (WGS) entry which is preliminary data.</text>
</comment>
<feature type="compositionally biased region" description="Polar residues" evidence="1">
    <location>
        <begin position="184"/>
        <end position="193"/>
    </location>
</feature>
<accession>A0A1R0GU93</accession>
<evidence type="ECO:0000313" key="2">
    <source>
        <dbReference type="EMBL" id="OLY80472.1"/>
    </source>
</evidence>
<dbReference type="Proteomes" id="UP000187455">
    <property type="component" value="Unassembled WGS sequence"/>
</dbReference>
<feature type="region of interest" description="Disordered" evidence="1">
    <location>
        <begin position="172"/>
        <end position="193"/>
    </location>
</feature>
<dbReference type="AlphaFoldDB" id="A0A1R0GU93"/>
<dbReference type="OrthoDB" id="5598707at2759"/>
<keyword evidence="3" id="KW-1185">Reference proteome</keyword>
<proteinExistence type="predicted"/>
<sequence>MGSGASKQALKKLPRHANVAKSAGNEMRTGPTSSDSLSGTKADGEMDAAASGEPDRPALSAHQEETYLQNLSFLLNPKVTNVGTPVQVKAKNREVETIANRTDSDDFVVFNVKNKLDTVRIQQLLSRTTELEGAIASSSKSKGKGVGTDPRLETLATGFSVDKRILVDLARNFKNVPEAPKPEPTNNSSQDSR</sequence>
<dbReference type="EMBL" id="LSSL01003442">
    <property type="protein sequence ID" value="OLY80472.1"/>
    <property type="molecule type" value="Genomic_DNA"/>
</dbReference>
<reference evidence="2 3" key="1">
    <citation type="journal article" date="2016" name="Mol. Biol. Evol.">
        <title>Genome-Wide Survey of Gut Fungi (Harpellales) Reveals the First Horizontally Transferred Ubiquitin Gene from a Mosquito Host.</title>
        <authorList>
            <person name="Wang Y."/>
            <person name="White M.M."/>
            <person name="Kvist S."/>
            <person name="Moncalvo J.M."/>
        </authorList>
    </citation>
    <scope>NUCLEOTIDE SEQUENCE [LARGE SCALE GENOMIC DNA]</scope>
    <source>
        <strain evidence="2 3">ALG-7-W6</strain>
    </source>
</reference>
<feature type="compositionally biased region" description="Polar residues" evidence="1">
    <location>
        <begin position="30"/>
        <end position="39"/>
    </location>
</feature>
<evidence type="ECO:0000256" key="1">
    <source>
        <dbReference type="SAM" id="MobiDB-lite"/>
    </source>
</evidence>
<evidence type="ECO:0000313" key="3">
    <source>
        <dbReference type="Proteomes" id="UP000187455"/>
    </source>
</evidence>
<name>A0A1R0GU93_9FUNG</name>
<gene>
    <name evidence="2" type="ORF">AYI68_g5432</name>
</gene>